<proteinExistence type="predicted"/>
<evidence type="ECO:0000313" key="2">
    <source>
        <dbReference type="EMBL" id="MBU3077480.1"/>
    </source>
</evidence>
<dbReference type="InterPro" id="IPR033904">
    <property type="entry name" value="Trans_IPPS_HH"/>
</dbReference>
<dbReference type="SFLD" id="SFLDG01018">
    <property type="entry name" value="Squalene/Phytoene_Synthase_Lik"/>
    <property type="match status" value="1"/>
</dbReference>
<feature type="region of interest" description="Disordered" evidence="1">
    <location>
        <begin position="312"/>
        <end position="354"/>
    </location>
</feature>
<evidence type="ECO:0000313" key="3">
    <source>
        <dbReference type="Proteomes" id="UP000776276"/>
    </source>
</evidence>
<dbReference type="CDD" id="cd00683">
    <property type="entry name" value="Trans_IPPS_HH"/>
    <property type="match status" value="1"/>
</dbReference>
<dbReference type="EMBL" id="JAHKRT010000003">
    <property type="protein sequence ID" value="MBU3077480.1"/>
    <property type="molecule type" value="Genomic_DNA"/>
</dbReference>
<evidence type="ECO:0000256" key="1">
    <source>
        <dbReference type="SAM" id="MobiDB-lite"/>
    </source>
</evidence>
<dbReference type="PANTHER" id="PTHR31480">
    <property type="entry name" value="BIFUNCTIONAL LYCOPENE CYCLASE/PHYTOENE SYNTHASE"/>
    <property type="match status" value="1"/>
</dbReference>
<gene>
    <name evidence="2" type="ORF">KOF26_06325</name>
</gene>
<name>A0ABS6BGQ1_9SPHN</name>
<dbReference type="PROSITE" id="PS01045">
    <property type="entry name" value="SQUALEN_PHYTOEN_SYN_2"/>
    <property type="match status" value="1"/>
</dbReference>
<dbReference type="Pfam" id="PF00494">
    <property type="entry name" value="SQS_PSY"/>
    <property type="match status" value="1"/>
</dbReference>
<accession>A0ABS6BGQ1</accession>
<feature type="compositionally biased region" description="Basic and acidic residues" evidence="1">
    <location>
        <begin position="345"/>
        <end position="354"/>
    </location>
</feature>
<reference evidence="2 3" key="1">
    <citation type="submission" date="2021-06" db="EMBL/GenBank/DDBJ databases">
        <title>Sphingomonas sp. XMGL2, whole genome shotgun sequencing project.</title>
        <authorList>
            <person name="Zhao G."/>
            <person name="Shen L."/>
        </authorList>
    </citation>
    <scope>NUCLEOTIDE SEQUENCE [LARGE SCALE GENOMIC DNA]</scope>
    <source>
        <strain evidence="2 3">XMGL2</strain>
    </source>
</reference>
<dbReference type="InterPro" id="IPR019845">
    <property type="entry name" value="Squalene/phytoene_synthase_CS"/>
</dbReference>
<dbReference type="InterPro" id="IPR044843">
    <property type="entry name" value="Trans_IPPS_bact-type"/>
</dbReference>
<sequence length="354" mass="37337">MTAGRDALVTYAAQTIAAGSKSFAAASRLFAPAVRARAQLLYAWCRACDDMIDGQEMGHGMRRLDDGAARLEAIQALTGKALEGEATGHPAFDCLAMVAGETRLPAHYPYDLIAGFALDAAGWRPHSEADLYRYCYHVAGSVGCMMAIVMGVDPHDDATLDRACDLGIAFQLANIARDVGEDAAVGRCYLPGEWLAEDGIVPGLAMLDHPTALARFTARLAEAALGYEESARIGARRLPYRSRWAVLAAAGIYGAVARKVADQGEAALTKRVVTGKLEKLGFIISAAVSAALPASTPEPPRLNLWTRPRWARARPVDDGGPAPPSAPLAAGRRGSRSSPPPPSSRRHDGGDGPG</sequence>
<dbReference type="Proteomes" id="UP000776276">
    <property type="component" value="Unassembled WGS sequence"/>
</dbReference>
<protein>
    <submittedName>
        <fullName evidence="2">Phytoene/squalene synthase family protein</fullName>
    </submittedName>
</protein>
<dbReference type="SFLD" id="SFLDS00005">
    <property type="entry name" value="Isoprenoid_Synthase_Type_I"/>
    <property type="match status" value="1"/>
</dbReference>
<dbReference type="InterPro" id="IPR002060">
    <property type="entry name" value="Squ/phyt_synthse"/>
</dbReference>
<organism evidence="2 3">
    <name type="scientific">Sphingomonas quercus</name>
    <dbReference type="NCBI Taxonomy" id="2842451"/>
    <lineage>
        <taxon>Bacteria</taxon>
        <taxon>Pseudomonadati</taxon>
        <taxon>Pseudomonadota</taxon>
        <taxon>Alphaproteobacteria</taxon>
        <taxon>Sphingomonadales</taxon>
        <taxon>Sphingomonadaceae</taxon>
        <taxon>Sphingomonas</taxon>
    </lineage>
</organism>
<dbReference type="SFLD" id="SFLDG01212">
    <property type="entry name" value="Phytoene_synthase_like"/>
    <property type="match status" value="1"/>
</dbReference>
<keyword evidence="3" id="KW-1185">Reference proteome</keyword>
<comment type="caution">
    <text evidence="2">The sequence shown here is derived from an EMBL/GenBank/DDBJ whole genome shotgun (WGS) entry which is preliminary data.</text>
</comment>